<dbReference type="Proteomes" id="UP000011615">
    <property type="component" value="Unassembled WGS sequence"/>
</dbReference>
<protein>
    <submittedName>
        <fullName evidence="1">Uncharacterized protein</fullName>
    </submittedName>
</protein>
<reference evidence="1 2" key="1">
    <citation type="journal article" date="2014" name="PLoS Genet.">
        <title>Phylogenetically driven sequencing of extremely halophilic archaea reveals strategies for static and dynamic osmo-response.</title>
        <authorList>
            <person name="Becker E.A."/>
            <person name="Seitzer P.M."/>
            <person name="Tritt A."/>
            <person name="Larsen D."/>
            <person name="Krusor M."/>
            <person name="Yao A.I."/>
            <person name="Wu D."/>
            <person name="Madern D."/>
            <person name="Eisen J.A."/>
            <person name="Darling A.E."/>
            <person name="Facciotti M.T."/>
        </authorList>
    </citation>
    <scope>NUCLEOTIDE SEQUENCE [LARGE SCALE GENOMIC DNA]</scope>
    <source>
        <strain evidence="1 2">JCM 13563</strain>
    </source>
</reference>
<name>M0CKX5_9EURY</name>
<sequence>MKTVTKLGLGLLVVGAAILATSSGAFDSMAADRGIGVETAHDADAYVGLDYPNADQNRVIRLQSSEADSGGCFLIFCSDYEYDDVEVTVITDQTASTELIIEDLRVERDGDGITNEIRKETAGDSLRVVTGDFECQNWRGQQAGSTTLTISLEVSDGSFSTTLDREVTVKCVSD</sequence>
<dbReference type="eggNOG" id="arCOG02696">
    <property type="taxonomic scope" value="Archaea"/>
</dbReference>
<accession>M0CKX5</accession>
<comment type="caution">
    <text evidence="1">The sequence shown here is derived from an EMBL/GenBank/DDBJ whole genome shotgun (WGS) entry which is preliminary data.</text>
</comment>
<organism evidence="1 2">
    <name type="scientific">Natrinema limicola JCM 13563</name>
    <dbReference type="NCBI Taxonomy" id="1230457"/>
    <lineage>
        <taxon>Archaea</taxon>
        <taxon>Methanobacteriati</taxon>
        <taxon>Methanobacteriota</taxon>
        <taxon>Stenosarchaea group</taxon>
        <taxon>Halobacteria</taxon>
        <taxon>Halobacteriales</taxon>
        <taxon>Natrialbaceae</taxon>
        <taxon>Natrinema</taxon>
    </lineage>
</organism>
<keyword evidence="2" id="KW-1185">Reference proteome</keyword>
<gene>
    <name evidence="1" type="ORF">C476_05457</name>
</gene>
<evidence type="ECO:0000313" key="2">
    <source>
        <dbReference type="Proteomes" id="UP000011615"/>
    </source>
</evidence>
<dbReference type="PATRIC" id="fig|1230457.4.peg.1094"/>
<dbReference type="EMBL" id="AOIT01000025">
    <property type="protein sequence ID" value="ELZ22997.1"/>
    <property type="molecule type" value="Genomic_DNA"/>
</dbReference>
<proteinExistence type="predicted"/>
<evidence type="ECO:0000313" key="1">
    <source>
        <dbReference type="EMBL" id="ELZ22997.1"/>
    </source>
</evidence>
<dbReference type="RefSeq" id="WP_008010672.1">
    <property type="nucleotide sequence ID" value="NZ_AOIT01000025.1"/>
</dbReference>
<dbReference type="AlphaFoldDB" id="M0CKX5"/>
<dbReference type="OrthoDB" id="187991at2157"/>